<dbReference type="PRINTS" id="PR00723">
    <property type="entry name" value="SUBTILISIN"/>
</dbReference>
<evidence type="ECO:0000256" key="5">
    <source>
        <dbReference type="PROSITE-ProRule" id="PRU01240"/>
    </source>
</evidence>
<evidence type="ECO:0000256" key="3">
    <source>
        <dbReference type="ARBA" id="ARBA00022801"/>
    </source>
</evidence>
<feature type="active site" description="Charge relay system" evidence="5">
    <location>
        <position position="174"/>
    </location>
</feature>
<evidence type="ECO:0000256" key="1">
    <source>
        <dbReference type="ARBA" id="ARBA00011073"/>
    </source>
</evidence>
<evidence type="ECO:0000259" key="7">
    <source>
        <dbReference type="Pfam" id="PF00082"/>
    </source>
</evidence>
<keyword evidence="9" id="KW-1185">Reference proteome</keyword>
<dbReference type="InterPro" id="IPR023827">
    <property type="entry name" value="Peptidase_S8_Asp-AS"/>
</dbReference>
<keyword evidence="3 5" id="KW-0378">Hydrolase</keyword>
<evidence type="ECO:0000256" key="4">
    <source>
        <dbReference type="ARBA" id="ARBA00022825"/>
    </source>
</evidence>
<dbReference type="Gene3D" id="3.40.50.200">
    <property type="entry name" value="Peptidase S8/S53 domain"/>
    <property type="match status" value="1"/>
</dbReference>
<dbReference type="PANTHER" id="PTHR43806:SF11">
    <property type="entry name" value="CEREVISIN-RELATED"/>
    <property type="match status" value="1"/>
</dbReference>
<dbReference type="PROSITE" id="PS00136">
    <property type="entry name" value="SUBTILASE_ASP"/>
    <property type="match status" value="1"/>
</dbReference>
<sequence length="430" mass="44876">MQSVESGDFWVSDEKSEPMDAWAARPEDRQFVGLRPQKFIVVPPVGCPLDESLGVIASVRHISFANCLSGDNDASILIPPEFEEDPPVEVLKHIGVVLTDLSPEQASDLESRGYAVFENELCHVPPPISLEDVVGLGDFDPFSAGMSGSTWGIEAIGAHLCQYSGRGVKVAVLDTGCDPSHPDFSERIQRSNVMSFVTGENAVDKHGHGTHVCGIVAGPRYSASGVRYGVAPDCELLVVKVLANSGSGYDSWILKGMNWAADRGADVINMSLGAPRKAGSPASAKYEALARSFLENDIRSLVVAAAGNASSRPVTVAPVGNPAACDSIMSIAAVGKEMTVASFSCGKVDQGVINLSAPGVGILSSYRQGKFFSLNGTSMAAPHVAGVAALWAESDPALRGGDLWERLIDSAVALTAGGEADVGAGLVQAP</sequence>
<keyword evidence="4 5" id="KW-0720">Serine protease</keyword>
<evidence type="ECO:0000313" key="9">
    <source>
        <dbReference type="Proteomes" id="UP000254168"/>
    </source>
</evidence>
<gene>
    <name evidence="8" type="ORF">CPBF424_16470</name>
</gene>
<dbReference type="PROSITE" id="PS00137">
    <property type="entry name" value="SUBTILASE_HIS"/>
    <property type="match status" value="1"/>
</dbReference>
<dbReference type="GO" id="GO:0006508">
    <property type="term" value="P:proteolysis"/>
    <property type="evidence" value="ECO:0007669"/>
    <property type="project" value="UniProtKB-KW"/>
</dbReference>
<dbReference type="InterPro" id="IPR036852">
    <property type="entry name" value="Peptidase_S8/S53_dom_sf"/>
</dbReference>
<dbReference type="PROSITE" id="PS00138">
    <property type="entry name" value="SUBTILASE_SER"/>
    <property type="match status" value="1"/>
</dbReference>
<feature type="domain" description="Peptidase S8/S53" evidence="7">
    <location>
        <begin position="165"/>
        <end position="414"/>
    </location>
</feature>
<comment type="caution">
    <text evidence="8">The sequence shown here is derived from an EMBL/GenBank/DDBJ whole genome shotgun (WGS) entry which is preliminary data.</text>
</comment>
<dbReference type="Pfam" id="PF00082">
    <property type="entry name" value="Peptidase_S8"/>
    <property type="match status" value="1"/>
</dbReference>
<dbReference type="AlphaFoldDB" id="A0AA46HA82"/>
<dbReference type="InterPro" id="IPR050131">
    <property type="entry name" value="Peptidase_S8_subtilisin-like"/>
</dbReference>
<evidence type="ECO:0000313" key="8">
    <source>
        <dbReference type="EMBL" id="SUZ27851.1"/>
    </source>
</evidence>
<dbReference type="InterPro" id="IPR022398">
    <property type="entry name" value="Peptidase_S8_His-AS"/>
</dbReference>
<protein>
    <submittedName>
        <fullName evidence="8">Peptidase S8</fullName>
    </submittedName>
</protein>
<dbReference type="EMBL" id="UIHB01000002">
    <property type="protein sequence ID" value="SUZ27851.1"/>
    <property type="molecule type" value="Genomic_DNA"/>
</dbReference>
<reference evidence="8 9" key="1">
    <citation type="submission" date="2018-06" db="EMBL/GenBank/DDBJ databases">
        <authorList>
            <person name="Pothier F. J."/>
        </authorList>
    </citation>
    <scope>NUCLEOTIDE SEQUENCE [LARGE SCALE GENOMIC DNA]</scope>
    <source>
        <strain evidence="8 9">CPBF 424</strain>
    </source>
</reference>
<accession>A0AA46HA82</accession>
<evidence type="ECO:0000256" key="2">
    <source>
        <dbReference type="ARBA" id="ARBA00022670"/>
    </source>
</evidence>
<dbReference type="SUPFAM" id="SSF52743">
    <property type="entry name" value="Subtilisin-like"/>
    <property type="match status" value="1"/>
</dbReference>
<dbReference type="PROSITE" id="PS51892">
    <property type="entry name" value="SUBTILASE"/>
    <property type="match status" value="1"/>
</dbReference>
<evidence type="ECO:0000256" key="6">
    <source>
        <dbReference type="RuleBase" id="RU003355"/>
    </source>
</evidence>
<name>A0AA46HA82_9XANT</name>
<comment type="similarity">
    <text evidence="1 5 6">Belongs to the peptidase S8 family.</text>
</comment>
<feature type="active site" description="Charge relay system" evidence="5">
    <location>
        <position position="208"/>
    </location>
</feature>
<keyword evidence="2 5" id="KW-0645">Protease</keyword>
<dbReference type="InterPro" id="IPR000209">
    <property type="entry name" value="Peptidase_S8/S53_dom"/>
</dbReference>
<dbReference type="InterPro" id="IPR023828">
    <property type="entry name" value="Peptidase_S8_Ser-AS"/>
</dbReference>
<dbReference type="GO" id="GO:0004252">
    <property type="term" value="F:serine-type endopeptidase activity"/>
    <property type="evidence" value="ECO:0007669"/>
    <property type="project" value="UniProtKB-UniRule"/>
</dbReference>
<feature type="active site" description="Charge relay system" evidence="5">
    <location>
        <position position="378"/>
    </location>
</feature>
<proteinExistence type="inferred from homology"/>
<dbReference type="InterPro" id="IPR015500">
    <property type="entry name" value="Peptidase_S8_subtilisin-rel"/>
</dbReference>
<organism evidence="8 9">
    <name type="scientific">Xanthomonas euroxanthea</name>
    <dbReference type="NCBI Taxonomy" id="2259622"/>
    <lineage>
        <taxon>Bacteria</taxon>
        <taxon>Pseudomonadati</taxon>
        <taxon>Pseudomonadota</taxon>
        <taxon>Gammaproteobacteria</taxon>
        <taxon>Lysobacterales</taxon>
        <taxon>Lysobacteraceae</taxon>
        <taxon>Xanthomonas</taxon>
    </lineage>
</organism>
<dbReference type="Proteomes" id="UP000254168">
    <property type="component" value="Unassembled WGS sequence"/>
</dbReference>
<dbReference type="PANTHER" id="PTHR43806">
    <property type="entry name" value="PEPTIDASE S8"/>
    <property type="match status" value="1"/>
</dbReference>